<protein>
    <submittedName>
        <fullName evidence="3">HEAT repeat domain-containing protein</fullName>
    </submittedName>
</protein>
<dbReference type="InterPro" id="IPR016024">
    <property type="entry name" value="ARM-type_fold"/>
</dbReference>
<comment type="caution">
    <text evidence="3">The sequence shown here is derived from an EMBL/GenBank/DDBJ whole genome shotgun (WGS) entry which is preliminary data.</text>
</comment>
<dbReference type="SUPFAM" id="SSF48371">
    <property type="entry name" value="ARM repeat"/>
    <property type="match status" value="1"/>
</dbReference>
<sequence>MMSRINLALSVLTILSFLADKIPVAAQRETFSLPPAVLAMQGQQESAEPIVVAELVEQLRTANVEQRREIIQQLSDTQQNIVPALVRAMDDPDPLLKSGVAEVLGNLTNEAVPAIPGLIEMMNDGRRAIVPGSFSSGFYPNIRPIRLPVLSSLPASANVEERRSPPTPPENPENLLRITAIIAIGKIGLPARTLATPPLTQALQDPDPWVKLNATWALSEIGASIPLLPHWLEALQNPDPNLRRSAASVFQDSSSLLRKVLGAEADDSTTASLLTALKDDDVTVRDAAREALGLLGTGALPGLVQALKAPEPIVRLEAAELVGNLGGSAQSAVPDLLALLGDTGRYVPPASNQGGFVFPALPPLPPLFPGSRQYPLAPSNPEQLVRVNAAIALGKLSDRSAIPGLTTALKDNNPWMQLATGWALLQLGQAQGLPVVGRLVQHPDSSIRREALSQLEGYGSQSTPYILPYYTARLDSADDNERNGAIIRIGDFGAAALDLVPKLRAILVGNQKDSPGYAATILGEIARDTAIAWQNGNLSANQRQQAIAELSKVLNIMQAPNARFNREPVERVRNALTTLRGVTP</sequence>
<dbReference type="PANTHER" id="PTHR12697:SF5">
    <property type="entry name" value="DEOXYHYPUSINE HYDROXYLASE"/>
    <property type="match status" value="1"/>
</dbReference>
<dbReference type="Proteomes" id="UP000753908">
    <property type="component" value="Unassembled WGS sequence"/>
</dbReference>
<keyword evidence="1" id="KW-0042">Antenna complex</keyword>
<evidence type="ECO:0000256" key="2">
    <source>
        <dbReference type="ARBA" id="ARBA00022738"/>
    </source>
</evidence>
<dbReference type="Gene3D" id="1.25.10.10">
    <property type="entry name" value="Leucine-rich Repeat Variant"/>
    <property type="match status" value="3"/>
</dbReference>
<dbReference type="SMART" id="SM00567">
    <property type="entry name" value="EZ_HEAT"/>
    <property type="match status" value="7"/>
</dbReference>
<evidence type="ECO:0000313" key="4">
    <source>
        <dbReference type="Proteomes" id="UP000753908"/>
    </source>
</evidence>
<dbReference type="Pfam" id="PF13646">
    <property type="entry name" value="HEAT_2"/>
    <property type="match status" value="4"/>
</dbReference>
<dbReference type="EMBL" id="JAHHIF010000001">
    <property type="protein sequence ID" value="MBW4542917.1"/>
    <property type="molecule type" value="Genomic_DNA"/>
</dbReference>
<keyword evidence="2" id="KW-0605">Phycobilisome</keyword>
<reference evidence="3" key="1">
    <citation type="submission" date="2021-05" db="EMBL/GenBank/DDBJ databases">
        <authorList>
            <person name="Pietrasiak N."/>
            <person name="Ward R."/>
            <person name="Stajich J.E."/>
            <person name="Kurbessoian T."/>
        </authorList>
    </citation>
    <scope>NUCLEOTIDE SEQUENCE</scope>
    <source>
        <strain evidence="3">CPER-KK1</strain>
    </source>
</reference>
<evidence type="ECO:0000313" key="3">
    <source>
        <dbReference type="EMBL" id="MBW4542917.1"/>
    </source>
</evidence>
<dbReference type="GO" id="GO:0016491">
    <property type="term" value="F:oxidoreductase activity"/>
    <property type="evidence" value="ECO:0007669"/>
    <property type="project" value="TreeGrafter"/>
</dbReference>
<dbReference type="AlphaFoldDB" id="A0A951PGH6"/>
<gene>
    <name evidence="3" type="ORF">KME25_00485</name>
</gene>
<dbReference type="PANTHER" id="PTHR12697">
    <property type="entry name" value="PBS LYASE HEAT-LIKE PROTEIN"/>
    <property type="match status" value="1"/>
</dbReference>
<dbReference type="InterPro" id="IPR011989">
    <property type="entry name" value="ARM-like"/>
</dbReference>
<dbReference type="InterPro" id="IPR004155">
    <property type="entry name" value="PBS_lyase_HEAT"/>
</dbReference>
<proteinExistence type="predicted"/>
<evidence type="ECO:0000256" key="1">
    <source>
        <dbReference type="ARBA" id="ARBA00022549"/>
    </source>
</evidence>
<accession>A0A951PGH6</accession>
<organism evidence="3 4">
    <name type="scientific">Symplocastrum torsivum CPER-KK1</name>
    <dbReference type="NCBI Taxonomy" id="450513"/>
    <lineage>
        <taxon>Bacteria</taxon>
        <taxon>Bacillati</taxon>
        <taxon>Cyanobacteriota</taxon>
        <taxon>Cyanophyceae</taxon>
        <taxon>Oscillatoriophycideae</taxon>
        <taxon>Oscillatoriales</taxon>
        <taxon>Microcoleaceae</taxon>
        <taxon>Symplocastrum</taxon>
    </lineage>
</organism>
<reference evidence="3" key="2">
    <citation type="journal article" date="2022" name="Microbiol. Resour. Announc.">
        <title>Metagenome Sequencing to Explore Phylogenomics of Terrestrial Cyanobacteria.</title>
        <authorList>
            <person name="Ward R.D."/>
            <person name="Stajich J.E."/>
            <person name="Johansen J.R."/>
            <person name="Huntemann M."/>
            <person name="Clum A."/>
            <person name="Foster B."/>
            <person name="Foster B."/>
            <person name="Roux S."/>
            <person name="Palaniappan K."/>
            <person name="Varghese N."/>
            <person name="Mukherjee S."/>
            <person name="Reddy T.B.K."/>
            <person name="Daum C."/>
            <person name="Copeland A."/>
            <person name="Chen I.A."/>
            <person name="Ivanova N.N."/>
            <person name="Kyrpides N.C."/>
            <person name="Shapiro N."/>
            <person name="Eloe-Fadrosh E.A."/>
            <person name="Pietrasiak N."/>
        </authorList>
    </citation>
    <scope>NUCLEOTIDE SEQUENCE</scope>
    <source>
        <strain evidence="3">CPER-KK1</strain>
    </source>
</reference>
<dbReference type="GO" id="GO:0030089">
    <property type="term" value="C:phycobilisome"/>
    <property type="evidence" value="ECO:0007669"/>
    <property type="project" value="UniProtKB-KW"/>
</dbReference>
<name>A0A951PGH6_9CYAN</name>